<organism evidence="2 3">
    <name type="scientific">Brucella intermedia</name>
    <dbReference type="NCBI Taxonomy" id="94625"/>
    <lineage>
        <taxon>Bacteria</taxon>
        <taxon>Pseudomonadati</taxon>
        <taxon>Pseudomonadota</taxon>
        <taxon>Alphaproteobacteria</taxon>
        <taxon>Hyphomicrobiales</taxon>
        <taxon>Brucellaceae</taxon>
        <taxon>Brucella/Ochrobactrum group</taxon>
        <taxon>Brucella</taxon>
    </lineage>
</organism>
<dbReference type="PANTHER" id="PTHR41244">
    <property type="entry name" value="RHAMNAN SYNTHESIS F"/>
    <property type="match status" value="1"/>
</dbReference>
<gene>
    <name evidence="2" type="ORF">FHW20_004778</name>
</gene>
<feature type="coiled-coil region" evidence="1">
    <location>
        <begin position="257"/>
        <end position="326"/>
    </location>
</feature>
<dbReference type="RefSeq" id="WP_182512229.1">
    <property type="nucleotide sequence ID" value="NZ_JACGXG010000019.1"/>
</dbReference>
<sequence length="1485" mass="169763">MTGPTMRQNNDTKILLDIISELNIGDEFFWMPDRLVPFEHWVGHIPFIFWLMKVSKPARFVELGTHRGNSYCAMCQAVATLQLGSTGTAVDTWQGDVHMEREDGLFEEVSAYHDPKYSAFSTLLRATFDQARPYFSDGSIDVLHIDGTHTYEAVRHDFETWKSAMSDRGIVLFHDIEVRRDDFGVWKLWEELRAQYPSIGFKHSHGLGVISLGEIQPPEVAALFELAKNPANKARLRTLFSSRGAALVNQLVLSRTKAALEDHIESLKNELHAVQSNLITISSTNEELSKNNSALLSDAQSQANRIELQKKNIESQRKEIEELRQYIAHEGDARRNVERALSEITSSTSWILTAPIRKGLSRFPKLARLGRAAVKGTWWTLTGQLPARLRARRAFLNAANGSQELLTTGSRLRIIPHYLDPNPYKKNVPILRGDLRVAVHLHLHYEDMLDGILDRLKNIPVKFDLFVSVNSNANKSNVRSRCMKALSQVSEIHIQDVPNRGRDIAPMIVQFGAKLEKYDIFGHFHTKKSPHNASLSQWSSQIFDILLGKKDDDTQTVDQIFELLQNRAKVIVPQELTHIIRDPKGWSENFELARKIVERYTDYSIDKNMVVDFPEGSMFWARGNALSEFLTLPLTVNDFPLEPIASDGTIAHALERLILLFADRAEGEIFRLYQSDSIKDYRYYEKQEDFSSDTESSDVKILSYYLPQFHPTPENDEWHGKGFTEWTKVRATNPLFEGHYQQHIPHSDTGYYLLDSPSVMRLQADQMKKSGVYGQVFYHYWFGGRLILEEPAQMLLANRDIPMPFCFCWANENWTKRWDGNESEILLGQKYSTEDAQAFIRYLIPFFKDERYIKVDGRPVLFVYRPSHIDTAREYVAVWRRVCEEEGLQAPYIVAVLTRGATDPREFDMDAGVERVLHDWTSGAVPEMKDELKQYVPMQGSVLSYPKVAEFYGSQTEPKDFTYLRSVVPMWDNTPRYNDAGIMLHGGTPPVFQKWLENSIDFSRKHLSESERFIVVNAWNEWAEGAHLEPDTRHGYAYLNSIGRALTGKEYSCALNDEAEIAPETTVLLSVPDFIIDGLKGDPVLFEKFAWCLKNSTIFRKARVSVSSSRLAEQLTDIVPQDAGSPDFTIEFHSPCVFTSTTLEKMLRTAAKTGAAVIPNFYGDDKPFLNVTENGSVDAGSLYTSPVVVFSHEAKTGGFTNVRMRTDARCFLSNPSIVKPADRPLITTVIRIHNAADFTELRNALYSLFAMMGCNIVPLIAAQDLSDEKKSELDHLLTEFGTSEYFRPQIMHFVSPDGKGDVRSKMLNEALRAVKTRYAGILDYDDLLLPTAYEYLVSRLKATNTAISFGRTFVARYLSGKNVFLDRSKVYEYGYSFEEFVSNNHAPIHSFLLDLSCLNIKNTRYFDDHKYMEDYYLMLQLVTKENADWEGLKLNKYIGDYIHAIDREHTLAISGDDKRLTISKSEEFLKCEQRIRDLRVEMSYK</sequence>
<dbReference type="Pfam" id="PF05045">
    <property type="entry name" value="RgpF"/>
    <property type="match status" value="1"/>
</dbReference>
<dbReference type="SUPFAM" id="SSF53335">
    <property type="entry name" value="S-adenosyl-L-methionine-dependent methyltransferases"/>
    <property type="match status" value="1"/>
</dbReference>
<dbReference type="Gene3D" id="3.20.20.80">
    <property type="entry name" value="Glycosidases"/>
    <property type="match status" value="1"/>
</dbReference>
<keyword evidence="1" id="KW-0175">Coiled coil</keyword>
<dbReference type="InterPro" id="IPR007739">
    <property type="entry name" value="RgpF"/>
</dbReference>
<dbReference type="InterPro" id="IPR029063">
    <property type="entry name" value="SAM-dependent_MTases_sf"/>
</dbReference>
<evidence type="ECO:0000313" key="2">
    <source>
        <dbReference type="EMBL" id="MBA8853793.1"/>
    </source>
</evidence>
<accession>A0ABR6AWE1</accession>
<dbReference type="InterPro" id="IPR029044">
    <property type="entry name" value="Nucleotide-diphossugar_trans"/>
</dbReference>
<name>A0ABR6AWE1_9HYPH</name>
<dbReference type="Gene3D" id="3.40.50.150">
    <property type="entry name" value="Vaccinia Virus protein VP39"/>
    <property type="match status" value="1"/>
</dbReference>
<dbReference type="Gene3D" id="3.90.550.10">
    <property type="entry name" value="Spore Coat Polysaccharide Biosynthesis Protein SpsA, Chain A"/>
    <property type="match status" value="1"/>
</dbReference>
<dbReference type="Pfam" id="PF13578">
    <property type="entry name" value="Methyltransf_24"/>
    <property type="match status" value="1"/>
</dbReference>
<evidence type="ECO:0000256" key="1">
    <source>
        <dbReference type="SAM" id="Coils"/>
    </source>
</evidence>
<keyword evidence="3" id="KW-1185">Reference proteome</keyword>
<evidence type="ECO:0000313" key="3">
    <source>
        <dbReference type="Proteomes" id="UP000578622"/>
    </source>
</evidence>
<proteinExistence type="predicted"/>
<dbReference type="Pfam" id="PF14307">
    <property type="entry name" value="Glyco_tran_WbsX"/>
    <property type="match status" value="1"/>
</dbReference>
<dbReference type="Proteomes" id="UP000578622">
    <property type="component" value="Unassembled WGS sequence"/>
</dbReference>
<dbReference type="EMBL" id="JACGXG010000019">
    <property type="protein sequence ID" value="MBA8853793.1"/>
    <property type="molecule type" value="Genomic_DNA"/>
</dbReference>
<dbReference type="SUPFAM" id="SSF53448">
    <property type="entry name" value="Nucleotide-diphospho-sugar transferases"/>
    <property type="match status" value="1"/>
</dbReference>
<comment type="caution">
    <text evidence="2">The sequence shown here is derived from an EMBL/GenBank/DDBJ whole genome shotgun (WGS) entry which is preliminary data.</text>
</comment>
<dbReference type="PANTHER" id="PTHR41244:SF1">
    <property type="entry name" value="GLYCOSYLTRANSFERASE"/>
    <property type="match status" value="1"/>
</dbReference>
<dbReference type="InterPro" id="IPR032719">
    <property type="entry name" value="WbsX"/>
</dbReference>
<protein>
    <submittedName>
        <fullName evidence="2">Lipopolysaccharide biosynthesis protein</fullName>
    </submittedName>
</protein>
<dbReference type="CDD" id="cd11579">
    <property type="entry name" value="Glyco_tran_WbsX"/>
    <property type="match status" value="1"/>
</dbReference>
<reference evidence="2 3" key="1">
    <citation type="submission" date="2020-07" db="EMBL/GenBank/DDBJ databases">
        <title>Genomic Encyclopedia of Type Strains, Phase IV (KMG-V): Genome sequencing to study the core and pangenomes of soil and plant-associated prokaryotes.</title>
        <authorList>
            <person name="Whitman W."/>
        </authorList>
    </citation>
    <scope>NUCLEOTIDE SEQUENCE [LARGE SCALE GENOMIC DNA]</scope>
    <source>
        <strain evidence="2 3">RH4WT92</strain>
    </source>
</reference>